<protein>
    <recommendedName>
        <fullName evidence="6">Fatty acid hydroxylase domain-containing protein</fullName>
    </recommendedName>
</protein>
<dbReference type="OrthoDB" id="408954at2759"/>
<evidence type="ECO:0000256" key="2">
    <source>
        <dbReference type="ARBA" id="ARBA00022692"/>
    </source>
</evidence>
<gene>
    <name evidence="7" type="ORF">M408DRAFT_17140</name>
</gene>
<sequence length="267" mass="31071">MSSFAKALSVPDVWRHIATHYPEWQIQIGGTVIIQLLAFYLPCFIYMSLPFVAPKFSMRHKLQKNEKQPGAEQIWDAVRVVLRNNAMAMVLQLGLVYQHERKGGPQAFSMSPELPPVPVVLRDLFISLIIREALFYYSHRLLHTKRLYPYIHKVHHRFTAPVALAAQYAHPVEHMVSNVLPIVLPPIFLRSHIVTFWIFLASMLIETSTVHSGYDFWPHLAEKHDRHHEVFIWNFGACVDWFDWAHGTKETQKMRNAFTDKPKGELK</sequence>
<dbReference type="Proteomes" id="UP000054097">
    <property type="component" value="Unassembled WGS sequence"/>
</dbReference>
<dbReference type="STRING" id="933852.A0A0C3AMY2"/>
<evidence type="ECO:0000313" key="8">
    <source>
        <dbReference type="Proteomes" id="UP000054097"/>
    </source>
</evidence>
<feature type="transmembrane region" description="Helical" evidence="5">
    <location>
        <begin position="32"/>
        <end position="53"/>
    </location>
</feature>
<evidence type="ECO:0000256" key="4">
    <source>
        <dbReference type="ARBA" id="ARBA00023136"/>
    </source>
</evidence>
<keyword evidence="8" id="KW-1185">Reference proteome</keyword>
<dbReference type="Pfam" id="PF04116">
    <property type="entry name" value="FA_hydroxylase"/>
    <property type="match status" value="1"/>
</dbReference>
<feature type="domain" description="Fatty acid hydroxylase" evidence="6">
    <location>
        <begin position="126"/>
        <end position="248"/>
    </location>
</feature>
<dbReference type="InterPro" id="IPR006694">
    <property type="entry name" value="Fatty_acid_hydroxylase"/>
</dbReference>
<dbReference type="GO" id="GO:0008610">
    <property type="term" value="P:lipid biosynthetic process"/>
    <property type="evidence" value="ECO:0007669"/>
    <property type="project" value="InterPro"/>
</dbReference>
<keyword evidence="4 5" id="KW-0472">Membrane</keyword>
<evidence type="ECO:0000256" key="5">
    <source>
        <dbReference type="SAM" id="Phobius"/>
    </source>
</evidence>
<evidence type="ECO:0000259" key="6">
    <source>
        <dbReference type="Pfam" id="PF04116"/>
    </source>
</evidence>
<dbReference type="PANTHER" id="PTHR11863">
    <property type="entry name" value="STEROL DESATURASE"/>
    <property type="match status" value="1"/>
</dbReference>
<evidence type="ECO:0000256" key="1">
    <source>
        <dbReference type="ARBA" id="ARBA00004370"/>
    </source>
</evidence>
<dbReference type="GO" id="GO:0005506">
    <property type="term" value="F:iron ion binding"/>
    <property type="evidence" value="ECO:0007669"/>
    <property type="project" value="InterPro"/>
</dbReference>
<dbReference type="InterPro" id="IPR050307">
    <property type="entry name" value="Sterol_Desaturase_Related"/>
</dbReference>
<dbReference type="EMBL" id="KN824310">
    <property type="protein sequence ID" value="KIM25945.1"/>
    <property type="molecule type" value="Genomic_DNA"/>
</dbReference>
<comment type="subcellular location">
    <subcellularLocation>
        <location evidence="1">Membrane</location>
    </subcellularLocation>
</comment>
<accession>A0A0C3AMY2</accession>
<organism evidence="7 8">
    <name type="scientific">Serendipita vermifera MAFF 305830</name>
    <dbReference type="NCBI Taxonomy" id="933852"/>
    <lineage>
        <taxon>Eukaryota</taxon>
        <taxon>Fungi</taxon>
        <taxon>Dikarya</taxon>
        <taxon>Basidiomycota</taxon>
        <taxon>Agaricomycotina</taxon>
        <taxon>Agaricomycetes</taxon>
        <taxon>Sebacinales</taxon>
        <taxon>Serendipitaceae</taxon>
        <taxon>Serendipita</taxon>
    </lineage>
</organism>
<dbReference type="GO" id="GO:0016491">
    <property type="term" value="F:oxidoreductase activity"/>
    <property type="evidence" value="ECO:0007669"/>
    <property type="project" value="InterPro"/>
</dbReference>
<dbReference type="GO" id="GO:0016020">
    <property type="term" value="C:membrane"/>
    <property type="evidence" value="ECO:0007669"/>
    <property type="project" value="UniProtKB-SubCell"/>
</dbReference>
<reference evidence="7 8" key="1">
    <citation type="submission" date="2014-04" db="EMBL/GenBank/DDBJ databases">
        <authorList>
            <consortium name="DOE Joint Genome Institute"/>
            <person name="Kuo A."/>
            <person name="Zuccaro A."/>
            <person name="Kohler A."/>
            <person name="Nagy L.G."/>
            <person name="Floudas D."/>
            <person name="Copeland A."/>
            <person name="Barry K.W."/>
            <person name="Cichocki N."/>
            <person name="Veneault-Fourrey C."/>
            <person name="LaButti K."/>
            <person name="Lindquist E.A."/>
            <person name="Lipzen A."/>
            <person name="Lundell T."/>
            <person name="Morin E."/>
            <person name="Murat C."/>
            <person name="Sun H."/>
            <person name="Tunlid A."/>
            <person name="Henrissat B."/>
            <person name="Grigoriev I.V."/>
            <person name="Hibbett D.S."/>
            <person name="Martin F."/>
            <person name="Nordberg H.P."/>
            <person name="Cantor M.N."/>
            <person name="Hua S.X."/>
        </authorList>
    </citation>
    <scope>NUCLEOTIDE SEQUENCE [LARGE SCALE GENOMIC DNA]</scope>
    <source>
        <strain evidence="7 8">MAFF 305830</strain>
    </source>
</reference>
<dbReference type="HOGENOM" id="CLU_047036_1_0_1"/>
<name>A0A0C3AMY2_SERVB</name>
<reference evidence="8" key="2">
    <citation type="submission" date="2015-01" db="EMBL/GenBank/DDBJ databases">
        <title>Evolutionary Origins and Diversification of the Mycorrhizal Mutualists.</title>
        <authorList>
            <consortium name="DOE Joint Genome Institute"/>
            <consortium name="Mycorrhizal Genomics Consortium"/>
            <person name="Kohler A."/>
            <person name="Kuo A."/>
            <person name="Nagy L.G."/>
            <person name="Floudas D."/>
            <person name="Copeland A."/>
            <person name="Barry K.W."/>
            <person name="Cichocki N."/>
            <person name="Veneault-Fourrey C."/>
            <person name="LaButti K."/>
            <person name="Lindquist E.A."/>
            <person name="Lipzen A."/>
            <person name="Lundell T."/>
            <person name="Morin E."/>
            <person name="Murat C."/>
            <person name="Riley R."/>
            <person name="Ohm R."/>
            <person name="Sun H."/>
            <person name="Tunlid A."/>
            <person name="Henrissat B."/>
            <person name="Grigoriev I.V."/>
            <person name="Hibbett D.S."/>
            <person name="Martin F."/>
        </authorList>
    </citation>
    <scope>NUCLEOTIDE SEQUENCE [LARGE SCALE GENOMIC DNA]</scope>
    <source>
        <strain evidence="8">MAFF 305830</strain>
    </source>
</reference>
<dbReference type="AlphaFoldDB" id="A0A0C3AMY2"/>
<keyword evidence="3 5" id="KW-1133">Transmembrane helix</keyword>
<evidence type="ECO:0000256" key="3">
    <source>
        <dbReference type="ARBA" id="ARBA00022989"/>
    </source>
</evidence>
<keyword evidence="2 5" id="KW-0812">Transmembrane</keyword>
<proteinExistence type="predicted"/>
<evidence type="ECO:0000313" key="7">
    <source>
        <dbReference type="EMBL" id="KIM25945.1"/>
    </source>
</evidence>